<feature type="compositionally biased region" description="Basic and acidic residues" evidence="1">
    <location>
        <begin position="172"/>
        <end position="182"/>
    </location>
</feature>
<evidence type="ECO:0000313" key="3">
    <source>
        <dbReference type="EMBL" id="KAK8933530.1"/>
    </source>
</evidence>
<feature type="compositionally biased region" description="Basic and acidic residues" evidence="1">
    <location>
        <begin position="255"/>
        <end position="280"/>
    </location>
</feature>
<reference evidence="3 4" key="1">
    <citation type="journal article" date="2022" name="Nat. Plants">
        <title>Genomes of leafy and leafless Platanthera orchids illuminate the evolution of mycoheterotrophy.</title>
        <authorList>
            <person name="Li M.H."/>
            <person name="Liu K.W."/>
            <person name="Li Z."/>
            <person name="Lu H.C."/>
            <person name="Ye Q.L."/>
            <person name="Zhang D."/>
            <person name="Wang J.Y."/>
            <person name="Li Y.F."/>
            <person name="Zhong Z.M."/>
            <person name="Liu X."/>
            <person name="Yu X."/>
            <person name="Liu D.K."/>
            <person name="Tu X.D."/>
            <person name="Liu B."/>
            <person name="Hao Y."/>
            <person name="Liao X.Y."/>
            <person name="Jiang Y.T."/>
            <person name="Sun W.H."/>
            <person name="Chen J."/>
            <person name="Chen Y.Q."/>
            <person name="Ai Y."/>
            <person name="Zhai J.W."/>
            <person name="Wu S.S."/>
            <person name="Zhou Z."/>
            <person name="Hsiao Y.Y."/>
            <person name="Wu W.L."/>
            <person name="Chen Y.Y."/>
            <person name="Lin Y.F."/>
            <person name="Hsu J.L."/>
            <person name="Li C.Y."/>
            <person name="Wang Z.W."/>
            <person name="Zhao X."/>
            <person name="Zhong W.Y."/>
            <person name="Ma X.K."/>
            <person name="Ma L."/>
            <person name="Huang J."/>
            <person name="Chen G.Z."/>
            <person name="Huang M.Z."/>
            <person name="Huang L."/>
            <person name="Peng D.H."/>
            <person name="Luo Y.B."/>
            <person name="Zou S.Q."/>
            <person name="Chen S.P."/>
            <person name="Lan S."/>
            <person name="Tsai W.C."/>
            <person name="Van de Peer Y."/>
            <person name="Liu Z.J."/>
        </authorList>
    </citation>
    <scope>NUCLEOTIDE SEQUENCE [LARGE SCALE GENOMIC DNA]</scope>
    <source>
        <strain evidence="3">Lor287</strain>
    </source>
</reference>
<proteinExistence type="predicted"/>
<dbReference type="EMBL" id="JBBWWQ010000013">
    <property type="protein sequence ID" value="KAK8933530.1"/>
    <property type="molecule type" value="Genomic_DNA"/>
</dbReference>
<dbReference type="InterPro" id="IPR019448">
    <property type="entry name" value="NT-C2"/>
</dbReference>
<gene>
    <name evidence="3" type="ORF">KSP39_PZI015850</name>
</gene>
<name>A0AAP0B993_9ASPA</name>
<dbReference type="AlphaFoldDB" id="A0AAP0B993"/>
<feature type="region of interest" description="Disordered" evidence="1">
    <location>
        <begin position="164"/>
        <end position="185"/>
    </location>
</feature>
<organism evidence="3 4">
    <name type="scientific">Platanthera zijinensis</name>
    <dbReference type="NCBI Taxonomy" id="2320716"/>
    <lineage>
        <taxon>Eukaryota</taxon>
        <taxon>Viridiplantae</taxon>
        <taxon>Streptophyta</taxon>
        <taxon>Embryophyta</taxon>
        <taxon>Tracheophyta</taxon>
        <taxon>Spermatophyta</taxon>
        <taxon>Magnoliopsida</taxon>
        <taxon>Liliopsida</taxon>
        <taxon>Asparagales</taxon>
        <taxon>Orchidaceae</taxon>
        <taxon>Orchidoideae</taxon>
        <taxon>Orchideae</taxon>
        <taxon>Orchidinae</taxon>
        <taxon>Platanthera</taxon>
    </lineage>
</organism>
<evidence type="ECO:0000256" key="1">
    <source>
        <dbReference type="SAM" id="MobiDB-lite"/>
    </source>
</evidence>
<accession>A0AAP0B993</accession>
<dbReference type="Pfam" id="PF10358">
    <property type="entry name" value="NT-C2"/>
    <property type="match status" value="1"/>
</dbReference>
<keyword evidence="4" id="KW-1185">Reference proteome</keyword>
<evidence type="ECO:0000259" key="2">
    <source>
        <dbReference type="PROSITE" id="PS51840"/>
    </source>
</evidence>
<dbReference type="GO" id="GO:0005643">
    <property type="term" value="C:nuclear pore"/>
    <property type="evidence" value="ECO:0007669"/>
    <property type="project" value="InterPro"/>
</dbReference>
<feature type="region of interest" description="Disordered" evidence="1">
    <location>
        <begin position="232"/>
        <end position="280"/>
    </location>
</feature>
<sequence>MVLGLRSKSKQITSIQVEYTVEVLEIKPWPSSQSLKSIHSVVLQWENGDRKFGLTNPVTPSLSEEKIEINEIFRLQVTLMKENSRRSNAGGSFLKNILQFNLHEHKKNKAVKGQLGTAVLDLSQHGIIEDSLRVGLPLTFKRTLRNTGQPVLYVNLRSFEKSGRESSSSESLSKEVSSDGDGKGSVLTLMSEEYAEEDEIASFTDEDDATSYSSPTNSYSFVENNVVLSLQRSPEEKYHSKNVSETILNEDSEEGQAKQESRNASETALKGDSEEGHAKQESLLHDASLEQIDKSAQSSLISLSIDRGSSKTDDLDFLRTHKVCSEATLDISGTQTLPSSFHHEEEVLENIFRSTTNEITCRNYEEENDAEIGAEHVEEDQIHNSYSSGAIPQNEESNGSLSRVTQRSISFSVRSPPHIVRSNGNTNGSQCLENLNEIGILEDVSNGVRHVSDRRANDTMKNSPSFHRRFSVKKVHELECRVELLEGELREAAAMEMALYCIVAEHGSSMHKVHTPARRLSRLYLHASNFLSGERRAGAARSVVSGLVIVVKACGNDVPRLTFWLSNLVVLRAIVSHAIGQSEKPNTSANSMENVGTGTMRKGKNFPLKWESIPLRNENFSSSEEFYNWDNPQAFAAALEKVEAWIFARIVESVWWQTLTPYMQSSKEGGESKSFSRWKKIFERESSLGKKTQTSCSLEIWKIAFQDACEMLCPVRAEGHECGCLPMLAKQIMEQCVARLDVAMFNALLRKSDDETSTDPVADPIINHMVLPFPPGKSSFGAGAQLKNAIGNWSRSLTDLFGIDEDSSPDKNDVDDERADVSVSLKSFHLLNALSDILMLPKHMLLEKKVRKEVCPAFSSSVIRRILSGFFPDEFCPDQVPKSVFEALDSEDQIMPDDDGMIKNLPCTASSVSYSPPSVSSIQKIIGDVQRTSLMKRMRSSVIRKCHASDDELEELDSPFFAVIFDESPSSSVNVKAKTHINSFRYQLLRGVWKFDD</sequence>
<dbReference type="InterPro" id="IPR021827">
    <property type="entry name" value="Nup186/Nup192/Nup205"/>
</dbReference>
<dbReference type="PROSITE" id="PS51840">
    <property type="entry name" value="C2_NT"/>
    <property type="match status" value="1"/>
</dbReference>
<protein>
    <recommendedName>
        <fullName evidence="2">C2 NT-type domain-containing protein</fullName>
    </recommendedName>
</protein>
<dbReference type="Proteomes" id="UP001418222">
    <property type="component" value="Unassembled WGS sequence"/>
</dbReference>
<dbReference type="PANTHER" id="PTHR31344:SF15">
    <property type="entry name" value="EEIG1_EHBP1 PROTEIN AMINO-TERMINAL DOMAIN PROTEIN"/>
    <property type="match status" value="1"/>
</dbReference>
<comment type="caution">
    <text evidence="3">The sequence shown here is derived from an EMBL/GenBank/DDBJ whole genome shotgun (WGS) entry which is preliminary data.</text>
</comment>
<feature type="domain" description="C2 NT-type" evidence="2">
    <location>
        <begin position="7"/>
        <end position="160"/>
    </location>
</feature>
<evidence type="ECO:0000313" key="4">
    <source>
        <dbReference type="Proteomes" id="UP001418222"/>
    </source>
</evidence>
<dbReference type="PANTHER" id="PTHR31344">
    <property type="entry name" value="NUCLEAR PORE COMPLEX PROTEIN NUP205"/>
    <property type="match status" value="1"/>
</dbReference>